<keyword evidence="3" id="KW-1185">Reference proteome</keyword>
<feature type="domain" description="Peptidase C14 caspase" evidence="1">
    <location>
        <begin position="52"/>
        <end position="323"/>
    </location>
</feature>
<dbReference type="EMBL" id="CP002198">
    <property type="protein sequence ID" value="ADN17105.1"/>
    <property type="molecule type" value="Genomic_DNA"/>
</dbReference>
<name>E0U5Z6_GLOV7</name>
<dbReference type="GO" id="GO:0005737">
    <property type="term" value="C:cytoplasm"/>
    <property type="evidence" value="ECO:0007669"/>
    <property type="project" value="TreeGrafter"/>
</dbReference>
<accession>E0U5Z6</accession>
<proteinExistence type="predicted"/>
<evidence type="ECO:0000259" key="1">
    <source>
        <dbReference type="Pfam" id="PF00656"/>
    </source>
</evidence>
<dbReference type="PANTHER" id="PTHR48104:SF30">
    <property type="entry name" value="METACASPASE-1"/>
    <property type="match status" value="1"/>
</dbReference>
<dbReference type="SUPFAM" id="SSF52129">
    <property type="entry name" value="Caspase-like"/>
    <property type="match status" value="1"/>
</dbReference>
<dbReference type="MEROPS" id="C14.045"/>
<dbReference type="PANTHER" id="PTHR48104">
    <property type="entry name" value="METACASPASE-4"/>
    <property type="match status" value="1"/>
</dbReference>
<dbReference type="GO" id="GO:0004197">
    <property type="term" value="F:cysteine-type endopeptidase activity"/>
    <property type="evidence" value="ECO:0007669"/>
    <property type="project" value="InterPro"/>
</dbReference>
<organism evidence="2 3">
    <name type="scientific">Gloeothece verrucosa (strain PCC 7822)</name>
    <name type="common">Cyanothece sp. (strain PCC 7822)</name>
    <dbReference type="NCBI Taxonomy" id="497965"/>
    <lineage>
        <taxon>Bacteria</taxon>
        <taxon>Bacillati</taxon>
        <taxon>Cyanobacteriota</taxon>
        <taxon>Cyanophyceae</taxon>
        <taxon>Oscillatoriophycideae</taxon>
        <taxon>Chroococcales</taxon>
        <taxon>Aphanothecaceae</taxon>
        <taxon>Gloeothece</taxon>
        <taxon>Gloeothece verrucosa</taxon>
    </lineage>
</organism>
<dbReference type="InterPro" id="IPR050452">
    <property type="entry name" value="Metacaspase"/>
</dbReference>
<dbReference type="PIRSF" id="PIRSF007398">
    <property type="entry name" value="Sll0148_caspase"/>
    <property type="match status" value="1"/>
</dbReference>
<dbReference type="OrthoDB" id="505527at2"/>
<dbReference type="HOGENOM" id="CLU_023909_0_0_3"/>
<dbReference type="InterPro" id="IPR011600">
    <property type="entry name" value="Pept_C14_caspase"/>
</dbReference>
<dbReference type="GO" id="GO:0006508">
    <property type="term" value="P:proteolysis"/>
    <property type="evidence" value="ECO:0007669"/>
    <property type="project" value="InterPro"/>
</dbReference>
<dbReference type="Pfam" id="PF00656">
    <property type="entry name" value="Peptidase_C14"/>
    <property type="match status" value="1"/>
</dbReference>
<evidence type="ECO:0000313" key="2">
    <source>
        <dbReference type="EMBL" id="ADN17105.1"/>
    </source>
</evidence>
<sequence>MGLDRRTFLQQAGRALLALGVSQTGLSFLNLNSRIGSKINRFTRALAEPTPRKLALLVGINEYVDGENLKGCITDVELQQELLIHRFGFVPSDIVSLTGEQATREKIETAFLEHLIQQAQPSDVVVFHFSGYGSRVKLPTNPQTKALDNPTDFKWVKSFIPKDGIFPTEKTPLMNGLLFDSLMLLAESLPTEKITLVLDTSHDSSGQLLQGNLRTRSLSSKNANFNREELAFIEQLQEKVKGFQNSRKNSPFTGVILNAANNDQMAVEIQGNNWSAGLFTYALTQYLWQVTPASNILITLSKTTQQVAQLMGPQQVPTLNSNSKSQLNGLAYHLMPSSSMGAEGVLTKIVKADNKITTAQVRLTGLPPTVVHNYGLNSRFKLIGEPNKLAASTPDTSLTTQTTEDIIVQVASREGLTATVVPLEKSDKTDFTDKIGQKIQESLRVFPRHLTLVVALDQSLKKIERVDATSAFSGVGIVASVINAGENFADCLFARVDLPKSPSGSEDSGSSVPDSASVTETIGYGLLWSGGGLIPNTVGKANEAVKSAIQRLTPQLQTLLAAKLWRLTLNQDSSGLGVSATLEKITSTPQPLIYRQTRRVADLACNSQKATNSLSLMSDCPQALSSSLMGQVNSTQAQEIEALPKLSIGTPIQYRLQNWSEQPIYCLLFALDASGSAITLYSPQPIRQSAPAQDHLTPLKQPVIEAGKSLIIPQPLGDLYWRVSGPQGLVEVFIVCSLLPFEKTLQALAAKQSLSGEQEQILTLPNPLEVAQALLTDLHTTSAIKMNINGISADSYALDVNAWATLSFIYQVVE</sequence>
<reference evidence="3" key="1">
    <citation type="journal article" date="2011" name="MBio">
        <title>Novel metabolic attributes of the genus Cyanothece, comprising a group of unicellular nitrogen-fixing Cyanobacteria.</title>
        <authorList>
            <person name="Bandyopadhyay A."/>
            <person name="Elvitigala T."/>
            <person name="Welsh E."/>
            <person name="Stockel J."/>
            <person name="Liberton M."/>
            <person name="Min H."/>
            <person name="Sherman L.A."/>
            <person name="Pakrasi H.B."/>
        </authorList>
    </citation>
    <scope>NUCLEOTIDE SEQUENCE [LARGE SCALE GENOMIC DNA]</scope>
    <source>
        <strain evidence="3">PCC 7822</strain>
    </source>
</reference>
<gene>
    <name evidence="2" type="ordered locus">Cyan7822_5224</name>
</gene>
<dbReference type="InterPro" id="IPR011189">
    <property type="entry name" value="UCP_caspase_lke"/>
</dbReference>
<dbReference type="eggNOG" id="COG4249">
    <property type="taxonomic scope" value="Bacteria"/>
</dbReference>
<protein>
    <submittedName>
        <fullName evidence="2">Peptidase C14 caspase catalytic subunit p20</fullName>
    </submittedName>
</protein>
<dbReference type="Gene3D" id="3.40.50.1460">
    <property type="match status" value="1"/>
</dbReference>
<dbReference type="KEGG" id="cyj:Cyan7822_5224"/>
<dbReference type="InterPro" id="IPR029030">
    <property type="entry name" value="Caspase-like_dom_sf"/>
</dbReference>
<dbReference type="RefSeq" id="WP_013325143.1">
    <property type="nucleotide sequence ID" value="NC_014501.1"/>
</dbReference>
<dbReference type="STRING" id="497965.Cyan7822_5224"/>
<evidence type="ECO:0000313" key="3">
    <source>
        <dbReference type="Proteomes" id="UP000008206"/>
    </source>
</evidence>
<dbReference type="AlphaFoldDB" id="E0U5Z6"/>
<dbReference type="Proteomes" id="UP000008206">
    <property type="component" value="Chromosome"/>
</dbReference>